<evidence type="ECO:0000259" key="3">
    <source>
        <dbReference type="SMART" id="SM00322"/>
    </source>
</evidence>
<evidence type="ECO:0000313" key="4">
    <source>
        <dbReference type="EMBL" id="MBZ3891360.1"/>
    </source>
</evidence>
<sequence length="292" mass="31555">MGTSVNEGGLNVPLIIRLLTYVKEVGSIIVKKEKSVKKIRKDCGARINISEGNCPERKVTLAGPTNVIFKVFAMIIDKLEEDISSCMTNNTTSTRLPVTLRLVVPARQCGSLIGRGGCKIKEIRKSKGAQVQGTGDMLPNSAERAIAFAGIPKSIIECWPEVLEEVDNVVLYKEAASLWVVAFSSSTEKPPMSRNCALHLITCLCGPSSEQPPGALYSRCESQRPAAHLFLRAATRCSGAVTRCPSNSLHASSSHQLPVALGSHSESKRPALFLLLLWAAPPVFRSSRSESK</sequence>
<dbReference type="Pfam" id="PF00013">
    <property type="entry name" value="KH_1"/>
    <property type="match status" value="2"/>
</dbReference>
<keyword evidence="2" id="KW-0694">RNA-binding</keyword>
<keyword evidence="5" id="KW-1185">Reference proteome</keyword>
<evidence type="ECO:0000313" key="5">
    <source>
        <dbReference type="Proteomes" id="UP001166674"/>
    </source>
</evidence>
<dbReference type="InterPro" id="IPR036612">
    <property type="entry name" value="KH_dom_type_1_sf"/>
</dbReference>
<dbReference type="AlphaFoldDB" id="A0AA41TBX1"/>
<dbReference type="Proteomes" id="UP001166674">
    <property type="component" value="Unassembled WGS sequence"/>
</dbReference>
<reference evidence="4" key="1">
    <citation type="submission" date="2020-03" db="EMBL/GenBank/DDBJ databases">
        <title>Studies in the Genomics of Life Span.</title>
        <authorList>
            <person name="Glass D."/>
        </authorList>
    </citation>
    <scope>NUCLEOTIDE SEQUENCE</scope>
    <source>
        <strain evidence="4">SUZIE</strain>
        <tissue evidence="4">Muscle</tissue>
    </source>
</reference>
<dbReference type="SUPFAM" id="SSF54791">
    <property type="entry name" value="Eukaryotic type KH-domain (KH-domain type I)"/>
    <property type="match status" value="2"/>
</dbReference>
<dbReference type="EMBL" id="JAATJV010447751">
    <property type="protein sequence ID" value="MBZ3891360.1"/>
    <property type="molecule type" value="Genomic_DNA"/>
</dbReference>
<feature type="domain" description="K Homology" evidence="3">
    <location>
        <begin position="12"/>
        <end position="80"/>
    </location>
</feature>
<accession>A0AA41TBX1</accession>
<evidence type="ECO:0000256" key="2">
    <source>
        <dbReference type="PROSITE-ProRule" id="PRU00117"/>
    </source>
</evidence>
<dbReference type="PROSITE" id="PS50084">
    <property type="entry name" value="KH_TYPE_1"/>
    <property type="match status" value="2"/>
</dbReference>
<gene>
    <name evidence="4" type="ORF">SUZIE_212570</name>
</gene>
<dbReference type="PANTHER" id="PTHR10288">
    <property type="entry name" value="KH DOMAIN CONTAINING RNA BINDING PROTEIN"/>
    <property type="match status" value="1"/>
</dbReference>
<dbReference type="InterPro" id="IPR004088">
    <property type="entry name" value="KH_dom_type_1"/>
</dbReference>
<organism evidence="4 5">
    <name type="scientific">Sciurus carolinensis</name>
    <name type="common">Eastern gray squirrel</name>
    <dbReference type="NCBI Taxonomy" id="30640"/>
    <lineage>
        <taxon>Eukaryota</taxon>
        <taxon>Metazoa</taxon>
        <taxon>Chordata</taxon>
        <taxon>Craniata</taxon>
        <taxon>Vertebrata</taxon>
        <taxon>Euteleostomi</taxon>
        <taxon>Mammalia</taxon>
        <taxon>Eutheria</taxon>
        <taxon>Euarchontoglires</taxon>
        <taxon>Glires</taxon>
        <taxon>Rodentia</taxon>
        <taxon>Sciuromorpha</taxon>
        <taxon>Sciuridae</taxon>
        <taxon>Sciurinae</taxon>
        <taxon>Sciurini</taxon>
        <taxon>Sciurus</taxon>
    </lineage>
</organism>
<protein>
    <submittedName>
        <fullName evidence="4">Poly(RC)-binding protein 2</fullName>
    </submittedName>
</protein>
<dbReference type="GO" id="GO:0003723">
    <property type="term" value="F:RNA binding"/>
    <property type="evidence" value="ECO:0007669"/>
    <property type="project" value="UniProtKB-UniRule"/>
</dbReference>
<dbReference type="Gene3D" id="3.30.1370.10">
    <property type="entry name" value="K Homology domain, type 1"/>
    <property type="match status" value="2"/>
</dbReference>
<dbReference type="InterPro" id="IPR004087">
    <property type="entry name" value="KH_dom"/>
</dbReference>
<name>A0AA41TBX1_SCICA</name>
<feature type="domain" description="K Homology" evidence="3">
    <location>
        <begin position="96"/>
        <end position="167"/>
    </location>
</feature>
<keyword evidence="1" id="KW-0677">Repeat</keyword>
<proteinExistence type="predicted"/>
<comment type="caution">
    <text evidence="4">The sequence shown here is derived from an EMBL/GenBank/DDBJ whole genome shotgun (WGS) entry which is preliminary data.</text>
</comment>
<dbReference type="SMART" id="SM00322">
    <property type="entry name" value="KH"/>
    <property type="match status" value="2"/>
</dbReference>
<evidence type="ECO:0000256" key="1">
    <source>
        <dbReference type="ARBA" id="ARBA00022737"/>
    </source>
</evidence>